<reference evidence="3 4" key="1">
    <citation type="submission" date="2013-04" db="EMBL/GenBank/DDBJ databases">
        <title>Hyphomonas hirschiana VP5 Genome Sequencing.</title>
        <authorList>
            <person name="Lai Q."/>
            <person name="Shao Z."/>
        </authorList>
    </citation>
    <scope>NUCLEOTIDE SEQUENCE [LARGE SCALE GENOMIC DNA]</scope>
    <source>
        <strain evidence="3 4">VP5</strain>
    </source>
</reference>
<feature type="domain" description="Integrase catalytic" evidence="2">
    <location>
        <begin position="1"/>
        <end position="96"/>
    </location>
</feature>
<evidence type="ECO:0000313" key="3">
    <source>
        <dbReference type="EMBL" id="KCZ96257.1"/>
    </source>
</evidence>
<dbReference type="Pfam" id="PF13683">
    <property type="entry name" value="rve_3"/>
    <property type="match status" value="1"/>
</dbReference>
<sequence length="150" mass="16975">MIVSDNSTEQTSHAILIWVKEARIEWHYIAPVKPTQNAFVESFNGRLRNECLNVHLFDRLSEAPSIIEAWRTDCNTVRPHTSLGGLVPAMFTDQARRAPPASPELRSAGLDRPPPTRKKGEQRLQLSGPDQGAGSRVKKSIWFFWGDRRT</sequence>
<evidence type="ECO:0000256" key="1">
    <source>
        <dbReference type="SAM" id="MobiDB-lite"/>
    </source>
</evidence>
<proteinExistence type="predicted"/>
<gene>
    <name evidence="3" type="ORF">HHI_01220</name>
</gene>
<dbReference type="GO" id="GO:0015074">
    <property type="term" value="P:DNA integration"/>
    <property type="evidence" value="ECO:0007669"/>
    <property type="project" value="InterPro"/>
</dbReference>
<name>A0A059FZW3_9PROT</name>
<dbReference type="Gene3D" id="3.30.420.10">
    <property type="entry name" value="Ribonuclease H-like superfamily/Ribonuclease H"/>
    <property type="match status" value="1"/>
</dbReference>
<dbReference type="Proteomes" id="UP000025061">
    <property type="component" value="Unassembled WGS sequence"/>
</dbReference>
<comment type="caution">
    <text evidence="3">The sequence shown here is derived from an EMBL/GenBank/DDBJ whole genome shotgun (WGS) entry which is preliminary data.</text>
</comment>
<dbReference type="GO" id="GO:0003676">
    <property type="term" value="F:nucleic acid binding"/>
    <property type="evidence" value="ECO:0007669"/>
    <property type="project" value="InterPro"/>
</dbReference>
<organism evidence="3 4">
    <name type="scientific">Hyphomonas hirschiana VP5</name>
    <dbReference type="NCBI Taxonomy" id="1280951"/>
    <lineage>
        <taxon>Bacteria</taxon>
        <taxon>Pseudomonadati</taxon>
        <taxon>Pseudomonadota</taxon>
        <taxon>Alphaproteobacteria</taxon>
        <taxon>Hyphomonadales</taxon>
        <taxon>Hyphomonadaceae</taxon>
        <taxon>Hyphomonas</taxon>
    </lineage>
</organism>
<dbReference type="AlphaFoldDB" id="A0A059FZW3"/>
<accession>A0A059FZW3</accession>
<dbReference type="PANTHER" id="PTHR47515">
    <property type="entry name" value="LOW CALCIUM RESPONSE LOCUS PROTEIN T"/>
    <property type="match status" value="1"/>
</dbReference>
<keyword evidence="4" id="KW-1185">Reference proteome</keyword>
<evidence type="ECO:0000259" key="2">
    <source>
        <dbReference type="PROSITE" id="PS50994"/>
    </source>
</evidence>
<dbReference type="InterPro" id="IPR012337">
    <property type="entry name" value="RNaseH-like_sf"/>
</dbReference>
<dbReference type="InterPro" id="IPR036397">
    <property type="entry name" value="RNaseH_sf"/>
</dbReference>
<protein>
    <submittedName>
        <fullName evidence="3">Integrase</fullName>
    </submittedName>
</protein>
<dbReference type="EMBL" id="ARYI01000001">
    <property type="protein sequence ID" value="KCZ96257.1"/>
    <property type="molecule type" value="Genomic_DNA"/>
</dbReference>
<dbReference type="PROSITE" id="PS50994">
    <property type="entry name" value="INTEGRASE"/>
    <property type="match status" value="1"/>
</dbReference>
<feature type="region of interest" description="Disordered" evidence="1">
    <location>
        <begin position="92"/>
        <end position="135"/>
    </location>
</feature>
<evidence type="ECO:0000313" key="4">
    <source>
        <dbReference type="Proteomes" id="UP000025061"/>
    </source>
</evidence>
<dbReference type="PANTHER" id="PTHR47515:SF1">
    <property type="entry name" value="BLR2054 PROTEIN"/>
    <property type="match status" value="1"/>
</dbReference>
<dbReference type="SUPFAM" id="SSF53098">
    <property type="entry name" value="Ribonuclease H-like"/>
    <property type="match status" value="1"/>
</dbReference>
<dbReference type="InterPro" id="IPR001584">
    <property type="entry name" value="Integrase_cat-core"/>
</dbReference>